<evidence type="ECO:0000313" key="4">
    <source>
        <dbReference type="Proteomes" id="UP000623269"/>
    </source>
</evidence>
<dbReference type="CDD" id="cd00198">
    <property type="entry name" value="vWFA"/>
    <property type="match status" value="1"/>
</dbReference>
<sequence length="571" mass="62835">MRRRVYKLSKQNIIKFVAGIAIVFALVLIIVTVLSSGGTKLKDKDLEAYNSKNLNEKIEYLTNKIQINTNDPRKASIELTPTSLYDELPNIDKYPLVVEGDGDIDIEIFASPEKSGKGMDGWIVEVAEKFNSQGYNIDGKTISVSVRNIASGLGADYIIANKHLPDAFSPSSALWGNLINAQGGEVTLVSERLVGNVAGILVNKSTKDKLETNYGKADMQAVLEAVKKNEMVMGYTNPLASSTGLNFLLNTLYYSDSANLLSEKAKEGFTEFQNNVPYVAYTTMQMRESAASGKLDGMVMEYQTYVNDGELSKYEFVPFGIRHDNPLYEVGTLNEDKKAVLDMFKEYCLNEDNQDLASDYGFNGLNSYQNEKYDTMGGTVLQALQLWKENKDGGKEIIAVFVADVSGSMDGDPINQLKKSLINGAQYINDNNYVGLVSYSSDVTIEVPIRKFDLNQRAYFQGAVEDLRAVGGTATYDGVTIGINMLLEAKEANPQAKVMLFLLSDGETNEGNSLDYVEPVISESGIPIYTIGYNANIDALQTISNINEASSINADSDDVIYKIKNLFNAQM</sequence>
<reference evidence="3" key="1">
    <citation type="submission" date="2020-12" db="EMBL/GenBank/DDBJ databases">
        <title>M. sibirica DSM 26468T genome.</title>
        <authorList>
            <person name="Thieme N."/>
            <person name="Rettenmaier R."/>
            <person name="Zverlov V."/>
            <person name="Liebl W."/>
        </authorList>
    </citation>
    <scope>NUCLEOTIDE SEQUENCE</scope>
    <source>
        <strain evidence="3">DSM 26468</strain>
    </source>
</reference>
<gene>
    <name evidence="3" type="ORF">I5677_08535</name>
</gene>
<keyword evidence="1" id="KW-1133">Transmembrane helix</keyword>
<dbReference type="SUPFAM" id="SSF53300">
    <property type="entry name" value="vWA-like"/>
    <property type="match status" value="1"/>
</dbReference>
<dbReference type="InterPro" id="IPR036465">
    <property type="entry name" value="vWFA_dom_sf"/>
</dbReference>
<evidence type="ECO:0000259" key="2">
    <source>
        <dbReference type="PROSITE" id="PS50234"/>
    </source>
</evidence>
<dbReference type="InterPro" id="IPR002035">
    <property type="entry name" value="VWF_A"/>
</dbReference>
<keyword evidence="1" id="KW-0472">Membrane</keyword>
<dbReference type="InterPro" id="IPR051266">
    <property type="entry name" value="CLCR"/>
</dbReference>
<dbReference type="PANTHER" id="PTHR10579:SF43">
    <property type="entry name" value="ZINC FINGER (C3HC4-TYPE RING FINGER) FAMILY PROTEIN"/>
    <property type="match status" value="1"/>
</dbReference>
<accession>A0A8J7H2T6</accession>
<comment type="caution">
    <text evidence="3">The sequence shown here is derived from an EMBL/GenBank/DDBJ whole genome shotgun (WGS) entry which is preliminary data.</text>
</comment>
<dbReference type="AlphaFoldDB" id="A0A8J7H2T6"/>
<proteinExistence type="predicted"/>
<dbReference type="PANTHER" id="PTHR10579">
    <property type="entry name" value="CALCIUM-ACTIVATED CHLORIDE CHANNEL REGULATOR"/>
    <property type="match status" value="1"/>
</dbReference>
<evidence type="ECO:0000256" key="1">
    <source>
        <dbReference type="SAM" id="Phobius"/>
    </source>
</evidence>
<organism evidence="3 4">
    <name type="scientific">Mobilitalea sibirica</name>
    <dbReference type="NCBI Taxonomy" id="1462919"/>
    <lineage>
        <taxon>Bacteria</taxon>
        <taxon>Bacillati</taxon>
        <taxon>Bacillota</taxon>
        <taxon>Clostridia</taxon>
        <taxon>Lachnospirales</taxon>
        <taxon>Lachnospiraceae</taxon>
        <taxon>Mobilitalea</taxon>
    </lineage>
</organism>
<keyword evidence="4" id="KW-1185">Reference proteome</keyword>
<feature type="transmembrane region" description="Helical" evidence="1">
    <location>
        <begin position="12"/>
        <end position="34"/>
    </location>
</feature>
<dbReference type="SMART" id="SM00327">
    <property type="entry name" value="VWA"/>
    <property type="match status" value="1"/>
</dbReference>
<dbReference type="SUPFAM" id="SSF53850">
    <property type="entry name" value="Periplasmic binding protein-like II"/>
    <property type="match status" value="1"/>
</dbReference>
<evidence type="ECO:0000313" key="3">
    <source>
        <dbReference type="EMBL" id="MBH1940935.1"/>
    </source>
</evidence>
<protein>
    <submittedName>
        <fullName evidence="3">VWA domain-containing protein</fullName>
    </submittedName>
</protein>
<feature type="domain" description="VWFA" evidence="2">
    <location>
        <begin position="398"/>
        <end position="571"/>
    </location>
</feature>
<name>A0A8J7H2T6_9FIRM</name>
<dbReference type="EMBL" id="JAEAGR010000007">
    <property type="protein sequence ID" value="MBH1940935.1"/>
    <property type="molecule type" value="Genomic_DNA"/>
</dbReference>
<dbReference type="Pfam" id="PF13531">
    <property type="entry name" value="SBP_bac_11"/>
    <property type="match status" value="1"/>
</dbReference>
<dbReference type="Pfam" id="PF00092">
    <property type="entry name" value="VWA"/>
    <property type="match status" value="1"/>
</dbReference>
<keyword evidence="1" id="KW-0812">Transmembrane</keyword>
<dbReference type="PROSITE" id="PS50234">
    <property type="entry name" value="VWFA"/>
    <property type="match status" value="1"/>
</dbReference>
<dbReference type="Proteomes" id="UP000623269">
    <property type="component" value="Unassembled WGS sequence"/>
</dbReference>
<dbReference type="Gene3D" id="3.40.50.410">
    <property type="entry name" value="von Willebrand factor, type A domain"/>
    <property type="match status" value="1"/>
</dbReference>